<reference evidence="2" key="2">
    <citation type="submission" date="2023-06" db="EMBL/GenBank/DDBJ databases">
        <authorList>
            <consortium name="Lawrence Berkeley National Laboratory"/>
            <person name="Haridas S."/>
            <person name="Hensen N."/>
            <person name="Bonometti L."/>
            <person name="Westerberg I."/>
            <person name="Brannstrom I.O."/>
            <person name="Guillou S."/>
            <person name="Cros-Aarteil S."/>
            <person name="Calhoun S."/>
            <person name="Kuo A."/>
            <person name="Mondo S."/>
            <person name="Pangilinan J."/>
            <person name="Riley R."/>
            <person name="Labutti K."/>
            <person name="Andreopoulos B."/>
            <person name="Lipzen A."/>
            <person name="Chen C."/>
            <person name="Yanf M."/>
            <person name="Daum C."/>
            <person name="Ng V."/>
            <person name="Clum A."/>
            <person name="Steindorff A."/>
            <person name="Ohm R."/>
            <person name="Martin F."/>
            <person name="Silar P."/>
            <person name="Natvig D."/>
            <person name="Lalanne C."/>
            <person name="Gautier V."/>
            <person name="Ament-Velasquez S.L."/>
            <person name="Kruys A."/>
            <person name="Hutchinson M.I."/>
            <person name="Powell A.J."/>
            <person name="Barry K."/>
            <person name="Miller A.N."/>
            <person name="Grigoriev I.V."/>
            <person name="Debuchy R."/>
            <person name="Gladieux P."/>
            <person name="Thoren M.H."/>
            <person name="Johannesson H."/>
        </authorList>
    </citation>
    <scope>NUCLEOTIDE SEQUENCE</scope>
    <source>
        <strain evidence="2">CBS 118394</strain>
    </source>
</reference>
<evidence type="ECO:0000313" key="2">
    <source>
        <dbReference type="EMBL" id="KAK3313298.1"/>
    </source>
</evidence>
<gene>
    <name evidence="2" type="ORF">B0H66DRAFT_565802</name>
</gene>
<organism evidence="2 3">
    <name type="scientific">Apodospora peruviana</name>
    <dbReference type="NCBI Taxonomy" id="516989"/>
    <lineage>
        <taxon>Eukaryota</taxon>
        <taxon>Fungi</taxon>
        <taxon>Dikarya</taxon>
        <taxon>Ascomycota</taxon>
        <taxon>Pezizomycotina</taxon>
        <taxon>Sordariomycetes</taxon>
        <taxon>Sordariomycetidae</taxon>
        <taxon>Sordariales</taxon>
        <taxon>Lasiosphaeriaceae</taxon>
        <taxon>Apodospora</taxon>
    </lineage>
</organism>
<comment type="caution">
    <text evidence="2">The sequence shown here is derived from an EMBL/GenBank/DDBJ whole genome shotgun (WGS) entry which is preliminary data.</text>
</comment>
<accession>A0AAE0HUS9</accession>
<evidence type="ECO:0000256" key="1">
    <source>
        <dbReference type="SAM" id="MobiDB-lite"/>
    </source>
</evidence>
<reference evidence="2" key="1">
    <citation type="journal article" date="2023" name="Mol. Phylogenet. Evol.">
        <title>Genome-scale phylogeny and comparative genomics of the fungal order Sordariales.</title>
        <authorList>
            <person name="Hensen N."/>
            <person name="Bonometti L."/>
            <person name="Westerberg I."/>
            <person name="Brannstrom I.O."/>
            <person name="Guillou S."/>
            <person name="Cros-Aarteil S."/>
            <person name="Calhoun S."/>
            <person name="Haridas S."/>
            <person name="Kuo A."/>
            <person name="Mondo S."/>
            <person name="Pangilinan J."/>
            <person name="Riley R."/>
            <person name="LaButti K."/>
            <person name="Andreopoulos B."/>
            <person name="Lipzen A."/>
            <person name="Chen C."/>
            <person name="Yan M."/>
            <person name="Daum C."/>
            <person name="Ng V."/>
            <person name="Clum A."/>
            <person name="Steindorff A."/>
            <person name="Ohm R.A."/>
            <person name="Martin F."/>
            <person name="Silar P."/>
            <person name="Natvig D.O."/>
            <person name="Lalanne C."/>
            <person name="Gautier V."/>
            <person name="Ament-Velasquez S.L."/>
            <person name="Kruys A."/>
            <person name="Hutchinson M.I."/>
            <person name="Powell A.J."/>
            <person name="Barry K."/>
            <person name="Miller A.N."/>
            <person name="Grigoriev I.V."/>
            <person name="Debuchy R."/>
            <person name="Gladieux P."/>
            <person name="Hiltunen Thoren M."/>
            <person name="Johannesson H."/>
        </authorList>
    </citation>
    <scope>NUCLEOTIDE SEQUENCE</scope>
    <source>
        <strain evidence="2">CBS 118394</strain>
    </source>
</reference>
<sequence>MNYIGVDDGYFTCRQELHTRHATPQRLRQELAKLLGTAQWRVEMRHNVYNIRSSADFDIKDLLWNCHNAKTPRNTEETPEKQQAALSATPRRVETPQLDLTCQPEKGETEQAATGIAQGTEVQEELKPLNHKL</sequence>
<evidence type="ECO:0000313" key="3">
    <source>
        <dbReference type="Proteomes" id="UP001283341"/>
    </source>
</evidence>
<dbReference type="AlphaFoldDB" id="A0AAE0HUS9"/>
<keyword evidence="3" id="KW-1185">Reference proteome</keyword>
<protein>
    <submittedName>
        <fullName evidence="2">Uncharacterized protein</fullName>
    </submittedName>
</protein>
<name>A0AAE0HUS9_9PEZI</name>
<proteinExistence type="predicted"/>
<dbReference type="EMBL" id="JAUEDM010000007">
    <property type="protein sequence ID" value="KAK3313298.1"/>
    <property type="molecule type" value="Genomic_DNA"/>
</dbReference>
<feature type="region of interest" description="Disordered" evidence="1">
    <location>
        <begin position="70"/>
        <end position="133"/>
    </location>
</feature>
<dbReference type="Proteomes" id="UP001283341">
    <property type="component" value="Unassembled WGS sequence"/>
</dbReference>
<feature type="compositionally biased region" description="Basic and acidic residues" evidence="1">
    <location>
        <begin position="124"/>
        <end position="133"/>
    </location>
</feature>